<reference evidence="3" key="1">
    <citation type="journal article" date="2017" name="Nature">
        <title>The genome of Chenopodium quinoa.</title>
        <authorList>
            <person name="Jarvis D.E."/>
            <person name="Ho Y.S."/>
            <person name="Lightfoot D.J."/>
            <person name="Schmoeckel S.M."/>
            <person name="Li B."/>
            <person name="Borm T.J.A."/>
            <person name="Ohyanagi H."/>
            <person name="Mineta K."/>
            <person name="Michell C.T."/>
            <person name="Saber N."/>
            <person name="Kharbatia N.M."/>
            <person name="Rupper R.R."/>
            <person name="Sharp A.R."/>
            <person name="Dally N."/>
            <person name="Boughton B.A."/>
            <person name="Woo Y.H."/>
            <person name="Gao G."/>
            <person name="Schijlen E.G.W.M."/>
            <person name="Guo X."/>
            <person name="Momin A.A."/>
            <person name="Negrao S."/>
            <person name="Al-Babili S."/>
            <person name="Gehring C."/>
            <person name="Roessner U."/>
            <person name="Jung C."/>
            <person name="Murphy K."/>
            <person name="Arold S.T."/>
            <person name="Gojobori T."/>
            <person name="van der Linden C.G."/>
            <person name="van Loo E.N."/>
            <person name="Jellen E.N."/>
            <person name="Maughan P.J."/>
            <person name="Tester M."/>
        </authorList>
    </citation>
    <scope>NUCLEOTIDE SEQUENCE [LARGE SCALE GENOMIC DNA]</scope>
    <source>
        <strain evidence="3">cv. PI 614886</strain>
    </source>
</reference>
<dbReference type="AlphaFoldDB" id="A0A803M6F4"/>
<dbReference type="CDD" id="cd06222">
    <property type="entry name" value="RNase_H_like"/>
    <property type="match status" value="1"/>
</dbReference>
<dbReference type="Gramene" id="AUR62024027-RA">
    <property type="protein sequence ID" value="AUR62024027-RA:cds"/>
    <property type="gene ID" value="AUR62024027"/>
</dbReference>
<dbReference type="InterPro" id="IPR044730">
    <property type="entry name" value="RNase_H-like_dom_plant"/>
</dbReference>
<feature type="compositionally biased region" description="Acidic residues" evidence="1">
    <location>
        <begin position="187"/>
        <end position="208"/>
    </location>
</feature>
<proteinExistence type="predicted"/>
<evidence type="ECO:0000313" key="4">
    <source>
        <dbReference type="Proteomes" id="UP000596660"/>
    </source>
</evidence>
<protein>
    <recommendedName>
        <fullName evidence="2">RNase H type-1 domain-containing protein</fullName>
    </recommendedName>
</protein>
<evidence type="ECO:0000313" key="3">
    <source>
        <dbReference type="EnsemblPlants" id="AUR62024027-RA:cds"/>
    </source>
</evidence>
<sequence length="348" mass="39305">MMMVWHIEGVLEKKTWNVLAACSFDRLFTLINIGFEGSAHDITVWNHCLTVPEFRFSHPPPGEGIDGELHNDPGNVSDTHGGMMVGLLLEHTVDNLDPLHIVNVVPDGLEIPSTLVYKLGDRLVKIITDYRTETSLRHGCNDILKADIVNLLVKYYKEARQAVYMNNTEDEARTKRDGRVLCKTTSDENEAQDGSLDSEYDEFDDEENGERVSKEKVMTITQDAQRYGNLRGFAELLTIREGLLTSRDREIKFLELETDVEALGKMLNNPNSFRDHDLGNIIRDVAELLQRNWSVTVLHASRTINFVAHRLAPTGRTKVQLGESVLFHYPPTEIFGTYAAEIPAIPMA</sequence>
<accession>A0A803M6F4</accession>
<dbReference type="GO" id="GO:0003676">
    <property type="term" value="F:nucleic acid binding"/>
    <property type="evidence" value="ECO:0007669"/>
    <property type="project" value="InterPro"/>
</dbReference>
<keyword evidence="4" id="KW-1185">Reference proteome</keyword>
<dbReference type="Gene3D" id="3.30.420.10">
    <property type="entry name" value="Ribonuclease H-like superfamily/Ribonuclease H"/>
    <property type="match status" value="1"/>
</dbReference>
<evidence type="ECO:0000259" key="2">
    <source>
        <dbReference type="Pfam" id="PF13456"/>
    </source>
</evidence>
<feature type="region of interest" description="Disordered" evidence="1">
    <location>
        <begin position="183"/>
        <end position="212"/>
    </location>
</feature>
<dbReference type="InterPro" id="IPR036397">
    <property type="entry name" value="RNaseH_sf"/>
</dbReference>
<reference evidence="3" key="2">
    <citation type="submission" date="2021-03" db="UniProtKB">
        <authorList>
            <consortium name="EnsemblPlants"/>
        </authorList>
    </citation>
    <scope>IDENTIFICATION</scope>
</reference>
<dbReference type="InterPro" id="IPR053151">
    <property type="entry name" value="RNase_H-like"/>
</dbReference>
<feature type="domain" description="RNase H type-1" evidence="2">
    <location>
        <begin position="214"/>
        <end position="312"/>
    </location>
</feature>
<organism evidence="3 4">
    <name type="scientific">Chenopodium quinoa</name>
    <name type="common">Quinoa</name>
    <dbReference type="NCBI Taxonomy" id="63459"/>
    <lineage>
        <taxon>Eukaryota</taxon>
        <taxon>Viridiplantae</taxon>
        <taxon>Streptophyta</taxon>
        <taxon>Embryophyta</taxon>
        <taxon>Tracheophyta</taxon>
        <taxon>Spermatophyta</taxon>
        <taxon>Magnoliopsida</taxon>
        <taxon>eudicotyledons</taxon>
        <taxon>Gunneridae</taxon>
        <taxon>Pentapetalae</taxon>
        <taxon>Caryophyllales</taxon>
        <taxon>Chenopodiaceae</taxon>
        <taxon>Chenopodioideae</taxon>
        <taxon>Atripliceae</taxon>
        <taxon>Chenopodium</taxon>
    </lineage>
</organism>
<evidence type="ECO:0000256" key="1">
    <source>
        <dbReference type="SAM" id="MobiDB-lite"/>
    </source>
</evidence>
<dbReference type="PANTHER" id="PTHR47723:SF20">
    <property type="entry name" value="RNASE H TYPE-1 DOMAIN-CONTAINING PROTEIN"/>
    <property type="match status" value="1"/>
</dbReference>
<dbReference type="GO" id="GO:0004523">
    <property type="term" value="F:RNA-DNA hybrid ribonuclease activity"/>
    <property type="evidence" value="ECO:0007669"/>
    <property type="project" value="InterPro"/>
</dbReference>
<dbReference type="PANTHER" id="PTHR47723">
    <property type="entry name" value="OS05G0353850 PROTEIN"/>
    <property type="match status" value="1"/>
</dbReference>
<dbReference type="EnsemblPlants" id="AUR62024027-RA">
    <property type="protein sequence ID" value="AUR62024027-RA:cds"/>
    <property type="gene ID" value="AUR62024027"/>
</dbReference>
<name>A0A803M6F4_CHEQI</name>
<dbReference type="Proteomes" id="UP000596660">
    <property type="component" value="Unplaced"/>
</dbReference>
<dbReference type="Pfam" id="PF13456">
    <property type="entry name" value="RVT_3"/>
    <property type="match status" value="1"/>
</dbReference>
<dbReference type="InterPro" id="IPR002156">
    <property type="entry name" value="RNaseH_domain"/>
</dbReference>